<evidence type="ECO:0000313" key="7">
    <source>
        <dbReference type="Proteomes" id="UP000594778"/>
    </source>
</evidence>
<dbReference type="PANTHER" id="PTHR30419:SF8">
    <property type="entry name" value="NITROGEN ASSIMILATION TRANSCRIPTIONAL ACTIVATOR-RELATED"/>
    <property type="match status" value="1"/>
</dbReference>
<organism evidence="6 7">
    <name type="scientific">Delftia acidovorans</name>
    <name type="common">Pseudomonas acidovorans</name>
    <name type="synonym">Comamonas acidovorans</name>
    <dbReference type="NCBI Taxonomy" id="80866"/>
    <lineage>
        <taxon>Bacteria</taxon>
        <taxon>Pseudomonadati</taxon>
        <taxon>Pseudomonadota</taxon>
        <taxon>Betaproteobacteria</taxon>
        <taxon>Burkholderiales</taxon>
        <taxon>Comamonadaceae</taxon>
        <taxon>Delftia</taxon>
    </lineage>
</organism>
<name>A0A7T2S2I2_DELAC</name>
<dbReference type="RefSeq" id="WP_197955248.1">
    <property type="nucleotide sequence ID" value="NZ_CP065668.1"/>
</dbReference>
<dbReference type="Gene3D" id="1.10.10.10">
    <property type="entry name" value="Winged helix-like DNA-binding domain superfamily/Winged helix DNA-binding domain"/>
    <property type="match status" value="1"/>
</dbReference>
<keyword evidence="2" id="KW-0805">Transcription regulation</keyword>
<accession>A0A7T2S2I2</accession>
<dbReference type="PROSITE" id="PS50931">
    <property type="entry name" value="HTH_LYSR"/>
    <property type="match status" value="1"/>
</dbReference>
<gene>
    <name evidence="6" type="ORF">I6G66_26440</name>
</gene>
<evidence type="ECO:0000256" key="1">
    <source>
        <dbReference type="ARBA" id="ARBA00009437"/>
    </source>
</evidence>
<dbReference type="InterPro" id="IPR036390">
    <property type="entry name" value="WH_DNA-bd_sf"/>
</dbReference>
<evidence type="ECO:0000259" key="5">
    <source>
        <dbReference type="PROSITE" id="PS50931"/>
    </source>
</evidence>
<dbReference type="EMBL" id="CP065668">
    <property type="protein sequence ID" value="QPS07771.1"/>
    <property type="molecule type" value="Genomic_DNA"/>
</dbReference>
<dbReference type="InterPro" id="IPR005119">
    <property type="entry name" value="LysR_subst-bd"/>
</dbReference>
<dbReference type="PRINTS" id="PR00039">
    <property type="entry name" value="HTHLYSR"/>
</dbReference>
<dbReference type="GO" id="GO:0005829">
    <property type="term" value="C:cytosol"/>
    <property type="evidence" value="ECO:0007669"/>
    <property type="project" value="TreeGrafter"/>
</dbReference>
<dbReference type="GO" id="GO:0003700">
    <property type="term" value="F:DNA-binding transcription factor activity"/>
    <property type="evidence" value="ECO:0007669"/>
    <property type="project" value="InterPro"/>
</dbReference>
<dbReference type="Proteomes" id="UP000594778">
    <property type="component" value="Chromosome"/>
</dbReference>
<comment type="similarity">
    <text evidence="1">Belongs to the LysR transcriptional regulatory family.</text>
</comment>
<dbReference type="InterPro" id="IPR000847">
    <property type="entry name" value="LysR_HTH_N"/>
</dbReference>
<evidence type="ECO:0000256" key="2">
    <source>
        <dbReference type="ARBA" id="ARBA00023015"/>
    </source>
</evidence>
<dbReference type="InterPro" id="IPR036388">
    <property type="entry name" value="WH-like_DNA-bd_sf"/>
</dbReference>
<dbReference type="SUPFAM" id="SSF53850">
    <property type="entry name" value="Periplasmic binding protein-like II"/>
    <property type="match status" value="1"/>
</dbReference>
<feature type="domain" description="HTH lysR-type" evidence="5">
    <location>
        <begin position="11"/>
        <end position="68"/>
    </location>
</feature>
<dbReference type="GO" id="GO:0003677">
    <property type="term" value="F:DNA binding"/>
    <property type="evidence" value="ECO:0007669"/>
    <property type="project" value="UniProtKB-KW"/>
</dbReference>
<dbReference type="Pfam" id="PF00126">
    <property type="entry name" value="HTH_1"/>
    <property type="match status" value="1"/>
</dbReference>
<keyword evidence="3" id="KW-0238">DNA-binding</keyword>
<dbReference type="SUPFAM" id="SSF46785">
    <property type="entry name" value="Winged helix' DNA-binding domain"/>
    <property type="match status" value="1"/>
</dbReference>
<dbReference type="CDD" id="cd05466">
    <property type="entry name" value="PBP2_LTTR_substrate"/>
    <property type="match status" value="1"/>
</dbReference>
<dbReference type="PANTHER" id="PTHR30419">
    <property type="entry name" value="HTH-TYPE TRANSCRIPTIONAL REGULATOR YBHD"/>
    <property type="match status" value="1"/>
</dbReference>
<evidence type="ECO:0000256" key="4">
    <source>
        <dbReference type="ARBA" id="ARBA00023163"/>
    </source>
</evidence>
<dbReference type="InterPro" id="IPR050950">
    <property type="entry name" value="HTH-type_LysR_regulators"/>
</dbReference>
<evidence type="ECO:0000313" key="6">
    <source>
        <dbReference type="EMBL" id="QPS07771.1"/>
    </source>
</evidence>
<dbReference type="Gene3D" id="3.40.190.10">
    <property type="entry name" value="Periplasmic binding protein-like II"/>
    <property type="match status" value="2"/>
</dbReference>
<sequence length="313" mass="33305">MDAIKDLVRRMRFSHLQMLVELQQRGSVRAASEALNLSQPAVSKALGEVERAFGFELFIRGARGLKPSLKGEVVLSGAAVLMTELAHMLADAQQAGPKARTTIRLGALPFTAQVLVPKLLTRLHKGSEAWQVELAEGSVKDLFDAVLRGDLDAALSGYSAATISGGGTQRLRYDKLSEERFVVVAAAGHALTRRRRVGWSELAGEDWILPSPGSFLRQAVEARFVSAGIAAPVPWIVSNSPVGNLGMVAQGLGIASVPALTMGDAERSGRIGRVRVQPEIEPAAVAMVYRDGTQDQARVAALRQAARALGEGG</sequence>
<dbReference type="AlphaFoldDB" id="A0A7T2S2I2"/>
<reference evidence="6 7" key="1">
    <citation type="submission" date="2020-12" db="EMBL/GenBank/DDBJ databases">
        <title>FDA dAtabase for Regulatory Grade micrObial Sequences (FDA-ARGOS): Supporting development and validation of Infectious Disease Dx tests.</title>
        <authorList>
            <person name="Sproer C."/>
            <person name="Gronow S."/>
            <person name="Severitt S."/>
            <person name="Schroder I."/>
            <person name="Tallon L."/>
            <person name="Sadzewicz L."/>
            <person name="Zhao X."/>
            <person name="Boylan J."/>
            <person name="Ott S."/>
            <person name="Bowen H."/>
            <person name="Vavikolanu K."/>
            <person name="Mehta A."/>
            <person name="Aluvathingal J."/>
            <person name="Nadendla S."/>
            <person name="Lowell S."/>
            <person name="Myers T."/>
            <person name="Yan Y."/>
            <person name="Sichtig H."/>
        </authorList>
    </citation>
    <scope>NUCLEOTIDE SEQUENCE [LARGE SCALE GENOMIC DNA]</scope>
    <source>
        <strain evidence="6 7">FDAARGOS_909</strain>
    </source>
</reference>
<protein>
    <submittedName>
        <fullName evidence="6">LysR family transcriptional regulator</fullName>
    </submittedName>
</protein>
<dbReference type="Pfam" id="PF03466">
    <property type="entry name" value="LysR_substrate"/>
    <property type="match status" value="1"/>
</dbReference>
<proteinExistence type="inferred from homology"/>
<keyword evidence="4" id="KW-0804">Transcription</keyword>
<evidence type="ECO:0000256" key="3">
    <source>
        <dbReference type="ARBA" id="ARBA00023125"/>
    </source>
</evidence>